<dbReference type="Proteomes" id="UP000615446">
    <property type="component" value="Unassembled WGS sequence"/>
</dbReference>
<keyword evidence="3" id="KW-1185">Reference proteome</keyword>
<dbReference type="EMBL" id="BLAL01000262">
    <property type="protein sequence ID" value="GES98109.1"/>
    <property type="molecule type" value="Genomic_DNA"/>
</dbReference>
<name>A0A2Z6RTX6_9GLOM</name>
<organism evidence="1 3">
    <name type="scientific">Rhizophagus clarus</name>
    <dbReference type="NCBI Taxonomy" id="94130"/>
    <lineage>
        <taxon>Eukaryota</taxon>
        <taxon>Fungi</taxon>
        <taxon>Fungi incertae sedis</taxon>
        <taxon>Mucoromycota</taxon>
        <taxon>Glomeromycotina</taxon>
        <taxon>Glomeromycetes</taxon>
        <taxon>Glomerales</taxon>
        <taxon>Glomeraceae</taxon>
        <taxon>Rhizophagus</taxon>
    </lineage>
</organism>
<gene>
    <name evidence="2" type="ORF">RCL2_002467000</name>
    <name evidence="1" type="ORF">RclHR1_25500002</name>
</gene>
<protein>
    <submittedName>
        <fullName evidence="1">Uncharacterized protein</fullName>
    </submittedName>
</protein>
<evidence type="ECO:0000313" key="2">
    <source>
        <dbReference type="EMBL" id="GES98109.1"/>
    </source>
</evidence>
<evidence type="ECO:0000313" key="3">
    <source>
        <dbReference type="Proteomes" id="UP000247702"/>
    </source>
</evidence>
<proteinExistence type="predicted"/>
<dbReference type="EMBL" id="BEXD01001725">
    <property type="protein sequence ID" value="GBB95516.1"/>
    <property type="molecule type" value="Genomic_DNA"/>
</dbReference>
<accession>A0A2Z6RTX6</accession>
<dbReference type="AlphaFoldDB" id="A0A2Z6RTX6"/>
<sequence length="119" mass="13445">MNNGRLPVSDISVNYNNIPHNNDNNSYQPNVASNNGVNDHSQQYQDTLNINPQSTPDNILPQQIYPPQTNQNAPQQYNILHNNTQQTIIFNSYSTNNSVLMQSCTCFKYSSLPTNNSQN</sequence>
<reference evidence="2" key="2">
    <citation type="submission" date="2019-10" db="EMBL/GenBank/DDBJ databases">
        <title>Conservation and host-specific expression of non-tandemly repeated heterogenous ribosome RNA gene in arbuscular mycorrhizal fungi.</title>
        <authorList>
            <person name="Maeda T."/>
            <person name="Kobayashi Y."/>
            <person name="Nakagawa T."/>
            <person name="Ezawa T."/>
            <person name="Yamaguchi K."/>
            <person name="Bino T."/>
            <person name="Nishimoto Y."/>
            <person name="Shigenobu S."/>
            <person name="Kawaguchi M."/>
        </authorList>
    </citation>
    <scope>NUCLEOTIDE SEQUENCE</scope>
    <source>
        <strain evidence="2">HR1</strain>
    </source>
</reference>
<comment type="caution">
    <text evidence="1">The sequence shown here is derived from an EMBL/GenBank/DDBJ whole genome shotgun (WGS) entry which is preliminary data.</text>
</comment>
<reference evidence="1 3" key="1">
    <citation type="submission" date="2017-11" db="EMBL/GenBank/DDBJ databases">
        <title>The genome of Rhizophagus clarus HR1 reveals common genetic basis of auxotrophy among arbuscular mycorrhizal fungi.</title>
        <authorList>
            <person name="Kobayashi Y."/>
        </authorList>
    </citation>
    <scope>NUCLEOTIDE SEQUENCE [LARGE SCALE GENOMIC DNA]</scope>
    <source>
        <strain evidence="1 3">HR1</strain>
    </source>
</reference>
<evidence type="ECO:0000313" key="1">
    <source>
        <dbReference type="EMBL" id="GBB95516.1"/>
    </source>
</evidence>
<dbReference type="Proteomes" id="UP000247702">
    <property type="component" value="Unassembled WGS sequence"/>
</dbReference>
<dbReference type="OrthoDB" id="10490054at2759"/>